<dbReference type="RefSeq" id="YP_009665471.1">
    <property type="nucleotide sequence ID" value="NC_043235.1"/>
</dbReference>
<dbReference type="SUPFAM" id="SSF82771">
    <property type="entry name" value="GIY-YIG endonuclease"/>
    <property type="match status" value="1"/>
</dbReference>
<dbReference type="PROSITE" id="PS50164">
    <property type="entry name" value="GIY_YIG"/>
    <property type="match status" value="1"/>
</dbReference>
<evidence type="ECO:0000259" key="1">
    <source>
        <dbReference type="PROSITE" id="PS50164"/>
    </source>
</evidence>
<protein>
    <submittedName>
        <fullName evidence="2">GIY-YIG catalytic domain-containing endonuclease</fullName>
    </submittedName>
</protein>
<dbReference type="Gene3D" id="3.40.1440.10">
    <property type="entry name" value="GIY-YIG endonuclease"/>
    <property type="match status" value="1"/>
</dbReference>
<reference evidence="2" key="1">
    <citation type="submission" date="2012-10" db="EMBL/GenBank/DDBJ databases">
        <title>Towards defining the chloroviruses: a genomic journey through a genus of large DNA viruses.</title>
        <authorList>
            <person name="Jeanniard A."/>
            <person name="Dunigan D.D."/>
            <person name="Gurnon J.R."/>
            <person name="Agarkova I."/>
            <person name="Kang M."/>
            <person name="Vitek J."/>
            <person name="Duncan G."/>
            <person name="McClung O.W."/>
            <person name="Larsen M."/>
            <person name="Claverie J.-M."/>
            <person name="Van Etten J.L."/>
            <person name="Blanc G."/>
        </authorList>
    </citation>
    <scope>NUCLEOTIDE SEQUENCE</scope>
</reference>
<evidence type="ECO:0000313" key="2">
    <source>
        <dbReference type="EMBL" id="AGE58826.1"/>
    </source>
</evidence>
<dbReference type="GeneID" id="40525697"/>
<name>M1I960_9PHYC</name>
<sequence>MIIYNRMTETSELTALEEYEDFLFEEFIDHHVNSKLKVIYAIEVNDKIYIGQTNNTKRRFDEHQRSKSKCSYIRNAIQKYGIENVVIRILERDLSFDDANMMEAFYIELLQTLAPNGYNLTIGGDCSKFSEETLKVFRSPEMRQHRKELSTRMWNTQEHRDKMKIIFNNEDYIKRQSEAQRQLWKMDDFREKQMTTRASDEFKTCQSEGTKKQWQDPKMRQDKIDGIIRSRPPIVKQNMLKRGATMRNFVDAYMKHNGIRKMILKELEISITHYKRLRRAMEHMYFT</sequence>
<keyword evidence="2" id="KW-0255">Endonuclease</keyword>
<keyword evidence="2" id="KW-0378">Hydrolase</keyword>
<feature type="domain" description="GIY-YIG" evidence="1">
    <location>
        <begin position="35"/>
        <end position="120"/>
    </location>
</feature>
<dbReference type="NCBIfam" id="TIGR01453">
    <property type="entry name" value="grpIintron_endo"/>
    <property type="match status" value="1"/>
</dbReference>
<dbReference type="InterPro" id="IPR006350">
    <property type="entry name" value="Intron_endoG1"/>
</dbReference>
<dbReference type="Pfam" id="PF01541">
    <property type="entry name" value="GIY-YIG"/>
    <property type="match status" value="1"/>
</dbReference>
<dbReference type="SMART" id="SM00465">
    <property type="entry name" value="GIYc"/>
    <property type="match status" value="1"/>
</dbReference>
<dbReference type="KEGG" id="vg:40525697"/>
<dbReference type="GO" id="GO:0004519">
    <property type="term" value="F:endonuclease activity"/>
    <property type="evidence" value="ECO:0007669"/>
    <property type="project" value="UniProtKB-KW"/>
</dbReference>
<dbReference type="EMBL" id="JX997183">
    <property type="protein sequence ID" value="AGE58826.1"/>
    <property type="molecule type" value="Genomic_DNA"/>
</dbReference>
<gene>
    <name evidence="2" type="primary">NYs-1_652R</name>
    <name evidence="2" type="ORF">PBCVNYs1_652R</name>
</gene>
<accession>M1I960</accession>
<dbReference type="CDD" id="cd10443">
    <property type="entry name" value="GIY-YIG_HE_Tlr8p_PBC-V_like"/>
    <property type="match status" value="1"/>
</dbReference>
<keyword evidence="2" id="KW-0540">Nuclease</keyword>
<organism evidence="2">
    <name type="scientific">Paramecium bursaria Chlorella virus NYs1</name>
    <dbReference type="NCBI Taxonomy" id="83442"/>
    <lineage>
        <taxon>Viruses</taxon>
        <taxon>Varidnaviria</taxon>
        <taxon>Bamfordvirae</taxon>
        <taxon>Nucleocytoviricota</taxon>
        <taxon>Megaviricetes</taxon>
        <taxon>Algavirales</taxon>
        <taxon>Phycodnaviridae</taxon>
        <taxon>Chlorovirus</taxon>
        <taxon>Chlorovirus newyorkense</taxon>
    </lineage>
</organism>
<dbReference type="InterPro" id="IPR000305">
    <property type="entry name" value="GIY-YIG_endonuc"/>
</dbReference>
<dbReference type="InterPro" id="IPR035901">
    <property type="entry name" value="GIY-YIG_endonuc_sf"/>
</dbReference>
<proteinExistence type="predicted"/>